<organism evidence="3">
    <name type="scientific">Oryza sativa subsp. japonica</name>
    <name type="common">Rice</name>
    <dbReference type="NCBI Taxonomy" id="39947"/>
    <lineage>
        <taxon>Eukaryota</taxon>
        <taxon>Viridiplantae</taxon>
        <taxon>Streptophyta</taxon>
        <taxon>Embryophyta</taxon>
        <taxon>Tracheophyta</taxon>
        <taxon>Spermatophyta</taxon>
        <taxon>Magnoliopsida</taxon>
        <taxon>Liliopsida</taxon>
        <taxon>Poales</taxon>
        <taxon>Poaceae</taxon>
        <taxon>BOP clade</taxon>
        <taxon>Oryzoideae</taxon>
        <taxon>Oryzeae</taxon>
        <taxon>Oryzinae</taxon>
        <taxon>Oryza</taxon>
        <taxon>Oryza sativa</taxon>
    </lineage>
</organism>
<gene>
    <name evidence="3" type="ORF">OsJ_27325</name>
</gene>
<reference evidence="3" key="2">
    <citation type="submission" date="2008-12" db="EMBL/GenBank/DDBJ databases">
        <title>Improved gene annotation of the rice (Oryza sativa) genomes.</title>
        <authorList>
            <person name="Wang J."/>
            <person name="Li R."/>
            <person name="Fan W."/>
            <person name="Huang Q."/>
            <person name="Zhang J."/>
            <person name="Zhou Y."/>
            <person name="Hu Y."/>
            <person name="Zi S."/>
            <person name="Li J."/>
            <person name="Ni P."/>
            <person name="Zheng H."/>
            <person name="Zhang Y."/>
            <person name="Zhao M."/>
            <person name="Hao Q."/>
            <person name="McDermott J."/>
            <person name="Samudrala R."/>
            <person name="Kristiansen K."/>
            <person name="Wong G.K.-S."/>
        </authorList>
    </citation>
    <scope>NUCLEOTIDE SEQUENCE</scope>
</reference>
<keyword evidence="1" id="KW-0560">Oxidoreductase</keyword>
<keyword evidence="1" id="KW-0408">Iron</keyword>
<dbReference type="EMBL" id="CM000145">
    <property type="protein sequence ID" value="EAZ42746.1"/>
    <property type="molecule type" value="Genomic_DNA"/>
</dbReference>
<evidence type="ECO:0000256" key="1">
    <source>
        <dbReference type="RuleBase" id="RU003682"/>
    </source>
</evidence>
<name>A3BT57_ORYSJ</name>
<evidence type="ECO:0000259" key="2">
    <source>
        <dbReference type="PROSITE" id="PS51471"/>
    </source>
</evidence>
<evidence type="ECO:0000313" key="3">
    <source>
        <dbReference type="EMBL" id="EAZ42746.1"/>
    </source>
</evidence>
<reference evidence="3" key="1">
    <citation type="journal article" date="2005" name="PLoS Biol.">
        <title>The genomes of Oryza sativa: a history of duplications.</title>
        <authorList>
            <person name="Yu J."/>
            <person name="Wang J."/>
            <person name="Lin W."/>
            <person name="Li S."/>
            <person name="Li H."/>
            <person name="Zhou J."/>
            <person name="Ni P."/>
            <person name="Dong W."/>
            <person name="Hu S."/>
            <person name="Zeng C."/>
            <person name="Zhang J."/>
            <person name="Zhang Y."/>
            <person name="Li R."/>
            <person name="Xu Z."/>
            <person name="Li S."/>
            <person name="Li X."/>
            <person name="Zheng H."/>
            <person name="Cong L."/>
            <person name="Lin L."/>
            <person name="Yin J."/>
            <person name="Geng J."/>
            <person name="Li G."/>
            <person name="Shi J."/>
            <person name="Liu J."/>
            <person name="Lv H."/>
            <person name="Li J."/>
            <person name="Wang J."/>
            <person name="Deng Y."/>
            <person name="Ran L."/>
            <person name="Shi X."/>
            <person name="Wang X."/>
            <person name="Wu Q."/>
            <person name="Li C."/>
            <person name="Ren X."/>
            <person name="Wang J."/>
            <person name="Wang X."/>
            <person name="Li D."/>
            <person name="Liu D."/>
            <person name="Zhang X."/>
            <person name="Ji Z."/>
            <person name="Zhao W."/>
            <person name="Sun Y."/>
            <person name="Zhang Z."/>
            <person name="Bao J."/>
            <person name="Han Y."/>
            <person name="Dong L."/>
            <person name="Ji J."/>
            <person name="Chen P."/>
            <person name="Wu S."/>
            <person name="Liu J."/>
            <person name="Xiao Y."/>
            <person name="Bu D."/>
            <person name="Tan J."/>
            <person name="Yang L."/>
            <person name="Ye C."/>
            <person name="Zhang J."/>
            <person name="Xu J."/>
            <person name="Zhou Y."/>
            <person name="Yu Y."/>
            <person name="Zhang B."/>
            <person name="Zhuang S."/>
            <person name="Wei H."/>
            <person name="Liu B."/>
            <person name="Lei M."/>
            <person name="Yu H."/>
            <person name="Li Y."/>
            <person name="Xu H."/>
            <person name="Wei S."/>
            <person name="He X."/>
            <person name="Fang L."/>
            <person name="Zhang Z."/>
            <person name="Zhang Y."/>
            <person name="Huang X."/>
            <person name="Su Z."/>
            <person name="Tong W."/>
            <person name="Li J."/>
            <person name="Tong Z."/>
            <person name="Li S."/>
            <person name="Ye J."/>
            <person name="Wang L."/>
            <person name="Fang L."/>
            <person name="Lei T."/>
            <person name="Chen C."/>
            <person name="Chen H."/>
            <person name="Xu Z."/>
            <person name="Li H."/>
            <person name="Huang H."/>
            <person name="Zhang F."/>
            <person name="Xu H."/>
            <person name="Li N."/>
            <person name="Zhao C."/>
            <person name="Li S."/>
            <person name="Dong L."/>
            <person name="Huang Y."/>
            <person name="Li L."/>
            <person name="Xi Y."/>
            <person name="Qi Q."/>
            <person name="Li W."/>
            <person name="Zhang B."/>
            <person name="Hu W."/>
            <person name="Zhang Y."/>
            <person name="Tian X."/>
            <person name="Jiao Y."/>
            <person name="Liang X."/>
            <person name="Jin J."/>
            <person name="Gao L."/>
            <person name="Zheng W."/>
            <person name="Hao B."/>
            <person name="Liu S."/>
            <person name="Wang W."/>
            <person name="Yuan L."/>
            <person name="Cao M."/>
            <person name="McDermott J."/>
            <person name="Samudrala R."/>
            <person name="Wang J."/>
            <person name="Wong G.K."/>
            <person name="Yang H."/>
        </authorList>
    </citation>
    <scope>NUCLEOTIDE SEQUENCE [LARGE SCALE GENOMIC DNA]</scope>
</reference>
<dbReference type="Pfam" id="PF03171">
    <property type="entry name" value="2OG-FeII_Oxy"/>
    <property type="match status" value="1"/>
</dbReference>
<dbReference type="Proteomes" id="UP000007752">
    <property type="component" value="Chromosome 8"/>
</dbReference>
<dbReference type="InterPro" id="IPR050231">
    <property type="entry name" value="Iron_ascorbate_oxido_reductase"/>
</dbReference>
<dbReference type="PROSITE" id="PS51471">
    <property type="entry name" value="FE2OG_OXY"/>
    <property type="match status" value="1"/>
</dbReference>
<dbReference type="GO" id="GO:0016491">
    <property type="term" value="F:oxidoreductase activity"/>
    <property type="evidence" value="ECO:0007669"/>
    <property type="project" value="UniProtKB-KW"/>
</dbReference>
<dbReference type="InterPro" id="IPR044861">
    <property type="entry name" value="IPNS-like_FE2OG_OXY"/>
</dbReference>
<dbReference type="PANTHER" id="PTHR47990">
    <property type="entry name" value="2-OXOGLUTARATE (2OG) AND FE(II)-DEPENDENT OXYGENASE SUPERFAMILY PROTEIN-RELATED"/>
    <property type="match status" value="1"/>
</dbReference>
<dbReference type="GO" id="GO:0046872">
    <property type="term" value="F:metal ion binding"/>
    <property type="evidence" value="ECO:0007669"/>
    <property type="project" value="UniProtKB-KW"/>
</dbReference>
<accession>A3BT57</accession>
<dbReference type="Gene3D" id="2.60.120.330">
    <property type="entry name" value="B-lactam Antibiotic, Isopenicillin N Synthase, Chain"/>
    <property type="match status" value="1"/>
</dbReference>
<sequence>MAIPKVDLRGLEPGTPGWEAARAAVTASMVSHGCVVVAHGALGPELREALFSRAARELGYITNTPGMNWESLHVGAAADAGRVPEFAGLLWPDGNPEFWCSSSDTIVSFAKKMTELERAVERMTLEGLGVGEDHIASHLDAHDDAVRLSRYGPPPDAASAMSMGEHRDDTVITIIVQHEVEGLEVQASDGSWHTIPPEPDTVAFMAGELFTVVTNGRVPACVHRVRTPSHRERLVALFTTRCKGGTVVSAMDELVDGDHPLAYRPCNEDEYVQFRHSEEGGRFSEPLKAFCGVDVR</sequence>
<keyword evidence="1" id="KW-0479">Metal-binding</keyword>
<proteinExistence type="inferred from homology"/>
<comment type="similarity">
    <text evidence="1">Belongs to the iron/ascorbate-dependent oxidoreductase family.</text>
</comment>
<feature type="domain" description="Fe2OG dioxygenase" evidence="2">
    <location>
        <begin position="142"/>
        <end position="244"/>
    </location>
</feature>
<protein>
    <recommendedName>
        <fullName evidence="2">Fe2OG dioxygenase domain-containing protein</fullName>
    </recommendedName>
</protein>
<dbReference type="InterPro" id="IPR005123">
    <property type="entry name" value="Oxoglu/Fe-dep_dioxygenase_dom"/>
</dbReference>
<dbReference type="InterPro" id="IPR027443">
    <property type="entry name" value="IPNS-like_sf"/>
</dbReference>
<dbReference type="SUPFAM" id="SSF51197">
    <property type="entry name" value="Clavaminate synthase-like"/>
    <property type="match status" value="1"/>
</dbReference>
<dbReference type="AlphaFoldDB" id="A3BT57"/>